<dbReference type="Proteomes" id="UP001165283">
    <property type="component" value="Unassembled WGS sequence"/>
</dbReference>
<gene>
    <name evidence="1" type="ORF">KDL28_39470</name>
</gene>
<dbReference type="EMBL" id="JAGSOV010000110">
    <property type="protein sequence ID" value="MCO1661143.1"/>
    <property type="molecule type" value="Genomic_DNA"/>
</dbReference>
<name>A0ABT1ADW1_9PSEU</name>
<sequence>MDSQSDALQVERDAYLALSEASLDATLDAKLVRDRPDEYRAALGRMIELQTATLAAHDKFVRRAEELDLDREVVASLREGRVDLAILLQRTIAQLDRLDAADQ</sequence>
<evidence type="ECO:0000313" key="2">
    <source>
        <dbReference type="Proteomes" id="UP001165283"/>
    </source>
</evidence>
<comment type="caution">
    <text evidence="1">The sequence shown here is derived from an EMBL/GenBank/DDBJ whole genome shotgun (WGS) entry which is preliminary data.</text>
</comment>
<evidence type="ECO:0000313" key="1">
    <source>
        <dbReference type="EMBL" id="MCO1661143.1"/>
    </source>
</evidence>
<keyword evidence="2" id="KW-1185">Reference proteome</keyword>
<organism evidence="1 2">
    <name type="scientific">Pseudonocardia humida</name>
    <dbReference type="NCBI Taxonomy" id="2800819"/>
    <lineage>
        <taxon>Bacteria</taxon>
        <taxon>Bacillati</taxon>
        <taxon>Actinomycetota</taxon>
        <taxon>Actinomycetes</taxon>
        <taxon>Pseudonocardiales</taxon>
        <taxon>Pseudonocardiaceae</taxon>
        <taxon>Pseudonocardia</taxon>
    </lineage>
</organism>
<accession>A0ABT1ADW1</accession>
<dbReference type="RefSeq" id="WP_252446654.1">
    <property type="nucleotide sequence ID" value="NZ_JAGSOV010000110.1"/>
</dbReference>
<proteinExistence type="predicted"/>
<reference evidence="1" key="1">
    <citation type="submission" date="2021-04" db="EMBL/GenBank/DDBJ databases">
        <title>Pseudonocardia sp. nov., isolated from sandy soil of mangrove forest.</title>
        <authorList>
            <person name="Zan Z."/>
            <person name="Huang R."/>
            <person name="Liu W."/>
        </authorList>
    </citation>
    <scope>NUCLEOTIDE SEQUENCE</scope>
    <source>
        <strain evidence="1">S2-4</strain>
    </source>
</reference>
<protein>
    <submittedName>
        <fullName evidence="1">Uncharacterized protein</fullName>
    </submittedName>
</protein>